<feature type="compositionally biased region" description="Low complexity" evidence="1">
    <location>
        <begin position="306"/>
        <end position="317"/>
    </location>
</feature>
<evidence type="ECO:0000313" key="3">
    <source>
        <dbReference type="Proteomes" id="UP000191408"/>
    </source>
</evidence>
<feature type="compositionally biased region" description="Polar residues" evidence="1">
    <location>
        <begin position="201"/>
        <end position="222"/>
    </location>
</feature>
<feature type="compositionally biased region" description="Acidic residues" evidence="1">
    <location>
        <begin position="587"/>
        <end position="606"/>
    </location>
</feature>
<feature type="compositionally biased region" description="Polar residues" evidence="1">
    <location>
        <begin position="431"/>
        <end position="440"/>
    </location>
</feature>
<feature type="compositionally biased region" description="Basic residues" evidence="1">
    <location>
        <begin position="378"/>
        <end position="394"/>
    </location>
</feature>
<organism evidence="2 3">
    <name type="scientific">Penicillium polonicum</name>
    <dbReference type="NCBI Taxonomy" id="60169"/>
    <lineage>
        <taxon>Eukaryota</taxon>
        <taxon>Fungi</taxon>
        <taxon>Dikarya</taxon>
        <taxon>Ascomycota</taxon>
        <taxon>Pezizomycotina</taxon>
        <taxon>Eurotiomycetes</taxon>
        <taxon>Eurotiomycetidae</taxon>
        <taxon>Eurotiales</taxon>
        <taxon>Aspergillaceae</taxon>
        <taxon>Penicillium</taxon>
    </lineage>
</organism>
<dbReference type="OrthoDB" id="4367962at2759"/>
<dbReference type="AlphaFoldDB" id="A0A1V6NEZ1"/>
<feature type="compositionally biased region" description="Low complexity" evidence="1">
    <location>
        <begin position="640"/>
        <end position="649"/>
    </location>
</feature>
<gene>
    <name evidence="2" type="ORF">PENPOL_c010G06934</name>
</gene>
<proteinExistence type="predicted"/>
<name>A0A1V6NEZ1_PENPO</name>
<feature type="compositionally biased region" description="Low complexity" evidence="1">
    <location>
        <begin position="352"/>
        <end position="370"/>
    </location>
</feature>
<dbReference type="EMBL" id="MDYM01000010">
    <property type="protein sequence ID" value="OQD63251.1"/>
    <property type="molecule type" value="Genomic_DNA"/>
</dbReference>
<feature type="region of interest" description="Disordered" evidence="1">
    <location>
        <begin position="580"/>
        <end position="716"/>
    </location>
</feature>
<evidence type="ECO:0000256" key="1">
    <source>
        <dbReference type="SAM" id="MobiDB-lite"/>
    </source>
</evidence>
<feature type="compositionally biased region" description="Low complexity" evidence="1">
    <location>
        <begin position="250"/>
        <end position="261"/>
    </location>
</feature>
<feature type="compositionally biased region" description="Polar residues" evidence="1">
    <location>
        <begin position="323"/>
        <end position="338"/>
    </location>
</feature>
<sequence>MSKGKRHRRHFHAKPAQQTQSPAYSSSLSSPVKEKGRRRDEQHKVNKRHKDKKRLPSSSQVFKKHGLNSESPQAGSSDPPVTGHERTRSGSFDSSQVKAQEAGSSRKRSLSSLQRAPPRKVEIVYESDFEFEYKDESQAKVQLQARLALRSPPSSPQRGVSLKRTTPVSGCEYENQTREEVSSSSSSSNEDSESKRRRDQTSPLQAPSSSLQMVVSLKSPTPVSCHRSGNETNEVSSSDEDSECERGREPVSPSRSLPSSRQRAVNLANATPVPSHDRRHTPRGASLSSSLSESQSVFTSEPEGESALPSPALPALPERVVGHNTTSVSRPDYGQQSRESSTSDTDDESETASEAGPSSEPGLSLSSLSPCEKSRMATLKRNRPNAHHPSHRKVVPFPLPSSQEPLPEVESEPMLPPERDWSILSSLDRFTNSEPTMQNFRSEHRRKACEKKRRSFPTSSRLNSEIGLETPSKSVAETEWQPAESGTESRYPSPSQTTITPASSPPVPPAASRVRSRVLHPSPPPQRWLPRLERPEQEPSLIPPLRYRSDIKSPNVPLMIDGKKFPRVFAEIPAGGHENIEFIFPDNSDDDPDFYDPDSDDPDSELPEAKRRRVELSANSPHPEELAQREGSPSEAQEASNPEQSSVPESEPEQFLDLESSLDLATWSNPEPLPNLERPSDPEIPSAPEPVPGLEISSDPERPLDPAIESPHAPIRNELPVWQIRKLNKQIDKAVEMDKEQNPQHWGGSWMKEYERGRQIKEQIEAAYEQEMAKKKEEMERDKQKRHERNRKLKEGREKAKKALEERKTREDREAQKRMQEEQKREQKVSQDREELERRRARARAEKEAAEESKDLLSMLREMLDEEKRTAGPQTRSEFRGNQSIARREALQIAMDSVKLLARKKKKEKERERGDRGEF</sequence>
<feature type="compositionally biased region" description="Basic and acidic residues" evidence="1">
    <location>
        <begin position="32"/>
        <end position="44"/>
    </location>
</feature>
<feature type="compositionally biased region" description="Basic residues" evidence="1">
    <location>
        <begin position="45"/>
        <end position="55"/>
    </location>
</feature>
<feature type="compositionally biased region" description="Basic residues" evidence="1">
    <location>
        <begin position="1"/>
        <end position="13"/>
    </location>
</feature>
<feature type="compositionally biased region" description="Basic residues" evidence="1">
    <location>
        <begin position="443"/>
        <end position="455"/>
    </location>
</feature>
<evidence type="ECO:0000313" key="2">
    <source>
        <dbReference type="EMBL" id="OQD63251.1"/>
    </source>
</evidence>
<protein>
    <submittedName>
        <fullName evidence="2">Uncharacterized protein</fullName>
    </submittedName>
</protein>
<feature type="region of interest" description="Disordered" evidence="1">
    <location>
        <begin position="431"/>
        <end position="558"/>
    </location>
</feature>
<feature type="compositionally biased region" description="Polar residues" evidence="1">
    <location>
        <begin position="484"/>
        <end position="500"/>
    </location>
</feature>
<feature type="region of interest" description="Disordered" evidence="1">
    <location>
        <begin position="771"/>
        <end position="884"/>
    </location>
</feature>
<dbReference type="STRING" id="60169.A0A1V6NEZ1"/>
<reference evidence="3" key="1">
    <citation type="journal article" date="2017" name="Nat. Microbiol.">
        <title>Global analysis of biosynthetic gene clusters reveals vast potential of secondary metabolite production in Penicillium species.</title>
        <authorList>
            <person name="Nielsen J.C."/>
            <person name="Grijseels S."/>
            <person name="Prigent S."/>
            <person name="Ji B."/>
            <person name="Dainat J."/>
            <person name="Nielsen K.F."/>
            <person name="Frisvad J.C."/>
            <person name="Workman M."/>
            <person name="Nielsen J."/>
        </authorList>
    </citation>
    <scope>NUCLEOTIDE SEQUENCE [LARGE SCALE GENOMIC DNA]</scope>
    <source>
        <strain evidence="3">IBT 4502</strain>
    </source>
</reference>
<feature type="compositionally biased region" description="Basic and acidic residues" evidence="1">
    <location>
        <begin position="771"/>
        <end position="785"/>
    </location>
</feature>
<feature type="compositionally biased region" description="Low complexity" evidence="1">
    <location>
        <begin position="286"/>
        <end position="296"/>
    </location>
</feature>
<accession>A0A1V6NEZ1</accession>
<keyword evidence="3" id="KW-1185">Reference proteome</keyword>
<feature type="compositionally biased region" description="Basic and acidic residues" evidence="1">
    <location>
        <begin position="793"/>
        <end position="855"/>
    </location>
</feature>
<feature type="region of interest" description="Disordered" evidence="1">
    <location>
        <begin position="1"/>
        <end position="121"/>
    </location>
</feature>
<feature type="region of interest" description="Disordered" evidence="1">
    <location>
        <begin position="144"/>
        <end position="418"/>
    </location>
</feature>
<comment type="caution">
    <text evidence="2">The sequence shown here is derived from an EMBL/GenBank/DDBJ whole genome shotgun (WGS) entry which is preliminary data.</text>
</comment>
<feature type="compositionally biased region" description="Polar residues" evidence="1">
    <location>
        <begin position="89"/>
        <end position="98"/>
    </location>
</feature>
<dbReference type="Proteomes" id="UP000191408">
    <property type="component" value="Unassembled WGS sequence"/>
</dbReference>
<feature type="compositionally biased region" description="Polar residues" evidence="1">
    <location>
        <begin position="872"/>
        <end position="884"/>
    </location>
</feature>